<dbReference type="SMART" id="SM00530">
    <property type="entry name" value="HTH_XRE"/>
    <property type="match status" value="1"/>
</dbReference>
<evidence type="ECO:0000256" key="1">
    <source>
        <dbReference type="ARBA" id="ARBA00023125"/>
    </source>
</evidence>
<evidence type="ECO:0000259" key="2">
    <source>
        <dbReference type="PROSITE" id="PS50943"/>
    </source>
</evidence>
<dbReference type="Gene3D" id="1.10.260.40">
    <property type="entry name" value="lambda repressor-like DNA-binding domains"/>
    <property type="match status" value="1"/>
</dbReference>
<protein>
    <submittedName>
        <fullName evidence="3">Transcriptional regulator</fullName>
    </submittedName>
</protein>
<evidence type="ECO:0000313" key="4">
    <source>
        <dbReference type="Proteomes" id="UP000463949"/>
    </source>
</evidence>
<organism evidence="3 4">
    <name type="scientific">Vreelandella aquamarina</name>
    <dbReference type="NCBI Taxonomy" id="77097"/>
    <lineage>
        <taxon>Bacteria</taxon>
        <taxon>Pseudomonadati</taxon>
        <taxon>Pseudomonadota</taxon>
        <taxon>Gammaproteobacteria</taxon>
        <taxon>Oceanospirillales</taxon>
        <taxon>Halomonadaceae</taxon>
        <taxon>Vreelandella</taxon>
    </lineage>
</organism>
<feature type="domain" description="HTH cro/C1-type" evidence="2">
    <location>
        <begin position="33"/>
        <end position="87"/>
    </location>
</feature>
<dbReference type="GO" id="GO:0003677">
    <property type="term" value="F:DNA binding"/>
    <property type="evidence" value="ECO:0007669"/>
    <property type="project" value="UniProtKB-KW"/>
</dbReference>
<dbReference type="PANTHER" id="PTHR46558:SF11">
    <property type="entry name" value="HTH-TYPE TRANSCRIPTIONAL REGULATOR XRE"/>
    <property type="match status" value="1"/>
</dbReference>
<dbReference type="InterPro" id="IPR010982">
    <property type="entry name" value="Lambda_DNA-bd_dom_sf"/>
</dbReference>
<gene>
    <name evidence="3" type="ORF">CTT34_03225</name>
</gene>
<evidence type="ECO:0000313" key="3">
    <source>
        <dbReference type="EMBL" id="QHD48765.1"/>
    </source>
</evidence>
<dbReference type="OrthoDB" id="5524454at2"/>
<dbReference type="PROSITE" id="PS50943">
    <property type="entry name" value="HTH_CROC1"/>
    <property type="match status" value="1"/>
</dbReference>
<dbReference type="CDD" id="cd00093">
    <property type="entry name" value="HTH_XRE"/>
    <property type="match status" value="1"/>
</dbReference>
<proteinExistence type="predicted"/>
<dbReference type="KEGG" id="hmd:CTT34_03225"/>
<dbReference type="Proteomes" id="UP000463949">
    <property type="component" value="Chromosome"/>
</dbReference>
<dbReference type="PANTHER" id="PTHR46558">
    <property type="entry name" value="TRACRIPTIONAL REGULATORY PROTEIN-RELATED-RELATED"/>
    <property type="match status" value="1"/>
</dbReference>
<dbReference type="EMBL" id="CP024621">
    <property type="protein sequence ID" value="QHD48765.1"/>
    <property type="molecule type" value="Genomic_DNA"/>
</dbReference>
<dbReference type="Pfam" id="PF01381">
    <property type="entry name" value="HTH_3"/>
    <property type="match status" value="1"/>
</dbReference>
<dbReference type="AlphaFoldDB" id="A0A857GHR5"/>
<dbReference type="InterPro" id="IPR001387">
    <property type="entry name" value="Cro/C1-type_HTH"/>
</dbReference>
<accession>A0A857GHR5</accession>
<dbReference type="SUPFAM" id="SSF47413">
    <property type="entry name" value="lambda repressor-like DNA-binding domains"/>
    <property type="match status" value="1"/>
</dbReference>
<reference evidence="3 4" key="1">
    <citation type="submission" date="2017-10" db="EMBL/GenBank/DDBJ databases">
        <title>Coral associated bacteria.</title>
        <authorList>
            <person name="Wang X."/>
        </authorList>
    </citation>
    <scope>NUCLEOTIDE SEQUENCE [LARGE SCALE GENOMIC DNA]</scope>
    <source>
        <strain evidence="3 4">SCSIO 43005</strain>
    </source>
</reference>
<sequence>MSIGRSPTIQGYMEDRVNKIEQKRLASNIGRAIAKQRIRSQLTQEEVAERLGVGNEAVSRIERGRVIPNIVRLLELAEIFNCEAAELLGQASVHVDDQTQRIKTLLAPLKPHDRQLMLELIESLATRFRQDSSTEE</sequence>
<keyword evidence="1" id="KW-0238">DNA-binding</keyword>
<name>A0A857GHR5_9GAMM</name>